<keyword evidence="8 9" id="KW-0975">Bacterial flagellum</keyword>
<keyword evidence="14" id="KW-0966">Cell projection</keyword>
<comment type="caution">
    <text evidence="14">The sequence shown here is derived from an EMBL/GenBank/DDBJ whole genome shotgun (WGS) entry which is preliminary data.</text>
</comment>
<keyword evidence="14" id="KW-0969">Cilium</keyword>
<keyword evidence="15" id="KW-1185">Reference proteome</keyword>
<evidence type="ECO:0000256" key="10">
    <source>
        <dbReference type="SAM" id="MobiDB-lite"/>
    </source>
</evidence>
<gene>
    <name evidence="14" type="primary">fliF</name>
    <name evidence="14" type="ORF">VSR73_09305</name>
</gene>
<protein>
    <recommendedName>
        <fullName evidence="9">Flagellar M-ring protein</fullName>
    </recommendedName>
</protein>
<proteinExistence type="inferred from homology"/>
<comment type="subcellular location">
    <subcellularLocation>
        <location evidence="1 9">Bacterial flagellum basal body</location>
    </subcellularLocation>
    <subcellularLocation>
        <location evidence="2">Cell membrane</location>
        <topology evidence="2">Multi-pass membrane protein</topology>
    </subcellularLocation>
</comment>
<evidence type="ECO:0000313" key="15">
    <source>
        <dbReference type="Proteomes" id="UP001489897"/>
    </source>
</evidence>
<sequence length="498" mass="52141">MFIVSFWRQLDTRARVVLAVIVSALALATVAGIVWVVTPRYQVLFSDLAAEDAAVMTAELDRMKTPYKLNDDGTAILVAPEAVHKTRLKLLAKNLPLHGAVGFELFNGADFGMTDFAQKVNYQRALQGEITRTILSVDGIQSARVILALPEQQLFKKSDSKPKASINLVLKPGESLSHDQVNGIARLVSAAVPDIALQDVTIVDQHGITLTGVASNSADPEADGAAGAALELKKSTETYLARKLNDVLNQTFGPGKAIARVDVTLNMDRVQRTREQLLPAGKDGATGVLVKERSEGEGGGAAPLPPLPGAGASAGPSAPASERHEREYQVGRDVEQSVSTPGTVRRIAIAAVVNDTLDAAQVARLKDILAATAGYDPARGDTIALYPFAQLASLPQGGAPVADAASPGTGMLPASSPQVPVRTAAAARAHGFGTSLGWLLGGLALVIGLAGILAVRLFGARSHHAAHATRPLDSAQRAVLLADMQRWLAAETPKGTPQ</sequence>
<feature type="transmembrane region" description="Helical" evidence="11">
    <location>
        <begin position="436"/>
        <end position="458"/>
    </location>
</feature>
<evidence type="ECO:0000259" key="13">
    <source>
        <dbReference type="Pfam" id="PF08345"/>
    </source>
</evidence>
<dbReference type="EMBL" id="JAYMRV010000002">
    <property type="protein sequence ID" value="MEM5421254.1"/>
    <property type="molecule type" value="Genomic_DNA"/>
</dbReference>
<feature type="domain" description="Flagellar M-ring N-terminal" evidence="12">
    <location>
        <begin position="38"/>
        <end position="211"/>
    </location>
</feature>
<evidence type="ECO:0000256" key="7">
    <source>
        <dbReference type="ARBA" id="ARBA00023136"/>
    </source>
</evidence>
<evidence type="ECO:0000256" key="1">
    <source>
        <dbReference type="ARBA" id="ARBA00004117"/>
    </source>
</evidence>
<dbReference type="RefSeq" id="WP_342946574.1">
    <property type="nucleotide sequence ID" value="NZ_JAYMRV010000002.1"/>
</dbReference>
<dbReference type="InterPro" id="IPR045851">
    <property type="entry name" value="AMP-bd_C_sf"/>
</dbReference>
<dbReference type="Pfam" id="PF01514">
    <property type="entry name" value="YscJ_FliF"/>
    <property type="match status" value="1"/>
</dbReference>
<evidence type="ECO:0000313" key="14">
    <source>
        <dbReference type="EMBL" id="MEM5421254.1"/>
    </source>
</evidence>
<evidence type="ECO:0000256" key="6">
    <source>
        <dbReference type="ARBA" id="ARBA00022989"/>
    </source>
</evidence>
<name>A0ABU9RNJ8_9BURK</name>
<evidence type="ECO:0000256" key="11">
    <source>
        <dbReference type="SAM" id="Phobius"/>
    </source>
</evidence>
<feature type="compositionally biased region" description="Low complexity" evidence="10">
    <location>
        <begin position="309"/>
        <end position="320"/>
    </location>
</feature>
<evidence type="ECO:0000256" key="3">
    <source>
        <dbReference type="ARBA" id="ARBA00007971"/>
    </source>
</evidence>
<dbReference type="PANTHER" id="PTHR30046">
    <property type="entry name" value="FLAGELLAR M-RING PROTEIN"/>
    <property type="match status" value="1"/>
</dbReference>
<dbReference type="NCBIfam" id="TIGR00206">
    <property type="entry name" value="fliF"/>
    <property type="match status" value="1"/>
</dbReference>
<feature type="compositionally biased region" description="Basic and acidic residues" evidence="10">
    <location>
        <begin position="321"/>
        <end position="335"/>
    </location>
</feature>
<dbReference type="PRINTS" id="PR01009">
    <property type="entry name" value="FLGMRINGFLIF"/>
</dbReference>
<dbReference type="InterPro" id="IPR043427">
    <property type="entry name" value="YscJ/FliF"/>
</dbReference>
<keyword evidence="5 11" id="KW-0812">Transmembrane</keyword>
<accession>A0ABU9RNJ8</accession>
<evidence type="ECO:0000256" key="8">
    <source>
        <dbReference type="ARBA" id="ARBA00023143"/>
    </source>
</evidence>
<comment type="function">
    <text evidence="9">The M ring may be actively involved in energy transduction.</text>
</comment>
<evidence type="ECO:0000256" key="4">
    <source>
        <dbReference type="ARBA" id="ARBA00022475"/>
    </source>
</evidence>
<dbReference type="Pfam" id="PF08345">
    <property type="entry name" value="YscJ_FliF_C"/>
    <property type="match status" value="1"/>
</dbReference>
<organism evidence="14 15">
    <name type="scientific">Paraburkholderia ferrariae</name>
    <dbReference type="NCBI Taxonomy" id="386056"/>
    <lineage>
        <taxon>Bacteria</taxon>
        <taxon>Pseudomonadati</taxon>
        <taxon>Pseudomonadota</taxon>
        <taxon>Betaproteobacteria</taxon>
        <taxon>Burkholderiales</taxon>
        <taxon>Burkholderiaceae</taxon>
        <taxon>Paraburkholderia</taxon>
    </lineage>
</organism>
<dbReference type="PIRSF" id="PIRSF004862">
    <property type="entry name" value="FliF"/>
    <property type="match status" value="1"/>
</dbReference>
<keyword evidence="6 11" id="KW-1133">Transmembrane helix</keyword>
<feature type="region of interest" description="Disordered" evidence="10">
    <location>
        <begin position="293"/>
        <end position="337"/>
    </location>
</feature>
<dbReference type="Proteomes" id="UP001489897">
    <property type="component" value="Unassembled WGS sequence"/>
</dbReference>
<keyword evidence="14" id="KW-0282">Flagellum</keyword>
<dbReference type="PANTHER" id="PTHR30046:SF0">
    <property type="entry name" value="FLAGELLAR M-RING PROTEIN"/>
    <property type="match status" value="1"/>
</dbReference>
<evidence type="ECO:0000259" key="12">
    <source>
        <dbReference type="Pfam" id="PF01514"/>
    </source>
</evidence>
<dbReference type="InterPro" id="IPR000067">
    <property type="entry name" value="FlgMring_FliF"/>
</dbReference>
<dbReference type="Gene3D" id="3.30.300.30">
    <property type="match status" value="1"/>
</dbReference>
<keyword evidence="4" id="KW-1003">Cell membrane</keyword>
<dbReference type="InterPro" id="IPR013556">
    <property type="entry name" value="Flag_M-ring_C"/>
</dbReference>
<keyword evidence="7 11" id="KW-0472">Membrane</keyword>
<evidence type="ECO:0000256" key="9">
    <source>
        <dbReference type="PIRNR" id="PIRNR004862"/>
    </source>
</evidence>
<feature type="domain" description="Flagellar M-ring C-terminal" evidence="13">
    <location>
        <begin position="248"/>
        <end position="385"/>
    </location>
</feature>
<evidence type="ECO:0000256" key="5">
    <source>
        <dbReference type="ARBA" id="ARBA00022692"/>
    </source>
</evidence>
<dbReference type="InterPro" id="IPR006182">
    <property type="entry name" value="FliF_N_dom"/>
</dbReference>
<reference evidence="14 15" key="1">
    <citation type="submission" date="2024-01" db="EMBL/GenBank/DDBJ databases">
        <title>The diversity of rhizobia nodulating Mimosa spp. in eleven states of Brazil covering several biomes is determined by host plant, location, and edaphic factors.</title>
        <authorList>
            <person name="Rouws L."/>
            <person name="Barauna A."/>
            <person name="Beukes C."/>
            <person name="De Faria S.M."/>
            <person name="Gross E."/>
            <person name="Dos Reis Junior F.B."/>
            <person name="Simon M."/>
            <person name="Maluk M."/>
            <person name="Odee D.W."/>
            <person name="Kenicer G."/>
            <person name="Young J.P.W."/>
            <person name="Reis V.M."/>
            <person name="Zilli J."/>
            <person name="James E.K."/>
        </authorList>
    </citation>
    <scope>NUCLEOTIDE SEQUENCE [LARGE SCALE GENOMIC DNA]</scope>
    <source>
        <strain evidence="14 15">JPY167</strain>
    </source>
</reference>
<evidence type="ECO:0000256" key="2">
    <source>
        <dbReference type="ARBA" id="ARBA00004651"/>
    </source>
</evidence>
<comment type="similarity">
    <text evidence="3 9">Belongs to the FliF family.</text>
</comment>